<evidence type="ECO:0000313" key="23">
    <source>
        <dbReference type="Proteomes" id="UP001237105"/>
    </source>
</evidence>
<keyword evidence="7" id="KW-0560">Oxidoreductase</keyword>
<evidence type="ECO:0000256" key="2">
    <source>
        <dbReference type="ARBA" id="ARBA00005189"/>
    </source>
</evidence>
<evidence type="ECO:0000256" key="1">
    <source>
        <dbReference type="ARBA" id="ARBA00004275"/>
    </source>
</evidence>
<dbReference type="EC" id="1.3.1.38" evidence="13"/>
<dbReference type="InterPro" id="IPR052388">
    <property type="entry name" value="Peroxisomal_t2-enoyl-CoA_red"/>
</dbReference>
<feature type="region of interest" description="Disordered" evidence="21">
    <location>
        <begin position="289"/>
        <end position="316"/>
    </location>
</feature>
<keyword evidence="6" id="KW-0521">NADP</keyword>
<evidence type="ECO:0000256" key="12">
    <source>
        <dbReference type="ARBA" id="ARBA00038622"/>
    </source>
</evidence>
<evidence type="ECO:0000256" key="3">
    <source>
        <dbReference type="ARBA" id="ARBA00022516"/>
    </source>
</evidence>
<keyword evidence="10" id="KW-0275">Fatty acid biosynthesis</keyword>
<dbReference type="EMBL" id="JASCIS010000009">
    <property type="protein sequence ID" value="MDI3419242.1"/>
    <property type="molecule type" value="Genomic_DNA"/>
</dbReference>
<reference evidence="22 23" key="1">
    <citation type="submission" date="2023-05" db="EMBL/GenBank/DDBJ databases">
        <title>Draft genome sequence of Streptomyces sp. B-S-A12 isolated from a cave soil in Thailand.</title>
        <authorList>
            <person name="Chamroensaksri N."/>
            <person name="Muangham S."/>
        </authorList>
    </citation>
    <scope>NUCLEOTIDE SEQUENCE [LARGE SCALE GENOMIC DNA]</scope>
    <source>
        <strain evidence="22 23">B-S-A12</strain>
    </source>
</reference>
<keyword evidence="3" id="KW-0444">Lipid biosynthesis</keyword>
<evidence type="ECO:0000256" key="15">
    <source>
        <dbReference type="ARBA" id="ARBA00047570"/>
    </source>
</evidence>
<evidence type="ECO:0000256" key="4">
    <source>
        <dbReference type="ARBA" id="ARBA00022553"/>
    </source>
</evidence>
<dbReference type="Pfam" id="PF13561">
    <property type="entry name" value="adh_short_C2"/>
    <property type="match status" value="1"/>
</dbReference>
<keyword evidence="4" id="KW-0597">Phosphoprotein</keyword>
<comment type="catalytic activity">
    <reaction evidence="20">
        <text>(2E)-octenoyl-CoA + NADPH + H(+) = octanoyl-CoA + NADP(+)</text>
        <dbReference type="Rhea" id="RHEA:44952"/>
        <dbReference type="ChEBI" id="CHEBI:15378"/>
        <dbReference type="ChEBI" id="CHEBI:57386"/>
        <dbReference type="ChEBI" id="CHEBI:57783"/>
        <dbReference type="ChEBI" id="CHEBI:58349"/>
        <dbReference type="ChEBI" id="CHEBI:62242"/>
    </reaction>
    <physiologicalReaction direction="left-to-right" evidence="20">
        <dbReference type="Rhea" id="RHEA:44953"/>
    </physiologicalReaction>
</comment>
<gene>
    <name evidence="22" type="ORF">QIT00_11860</name>
</gene>
<sequence length="316" mass="32350">MTDSALPGLPAPPPLGASALPPGTYDGCTVLVTGGGTGLGKAIAAEFARLGADLVIASRKPEHLDPAAAELSALGGKVAALQCDIREPEQIGAALDTAEGALGLPDVLVNNAAANFPVPAEDMSPGAWRAVVDITLNGTFYMTREFGRRHLAAGTPASIVAVGASYAWTGGPGFAHSAAAKAGVKNLVETLAVEWGPYGLRVNGLVPGLMPHEDMTADIRAGLEGARDDRDRRQPALRVGAPRELGWAATFLASPYARFISGHTLVVDGANWQRRDVVAAPVVPVREQLGRGPLGQGPWGQGPLGQGPLGQGPLAP</sequence>
<feature type="compositionally biased region" description="Gly residues" evidence="21">
    <location>
        <begin position="292"/>
        <end position="310"/>
    </location>
</feature>
<proteinExistence type="predicted"/>
<evidence type="ECO:0000256" key="7">
    <source>
        <dbReference type="ARBA" id="ARBA00023002"/>
    </source>
</evidence>
<comment type="pathway">
    <text evidence="2">Lipid metabolism.</text>
</comment>
<comment type="catalytic activity">
    <reaction evidence="19">
        <text>(2E)-decenoyl-CoA + NADPH + H(+) = decanoyl-CoA + NADP(+)</text>
        <dbReference type="Rhea" id="RHEA:44960"/>
        <dbReference type="ChEBI" id="CHEBI:15378"/>
        <dbReference type="ChEBI" id="CHEBI:57783"/>
        <dbReference type="ChEBI" id="CHEBI:58349"/>
        <dbReference type="ChEBI" id="CHEBI:61406"/>
        <dbReference type="ChEBI" id="CHEBI:61430"/>
    </reaction>
    <physiologicalReaction direction="left-to-right" evidence="19">
        <dbReference type="Rhea" id="RHEA:44961"/>
    </physiologicalReaction>
</comment>
<evidence type="ECO:0000256" key="5">
    <source>
        <dbReference type="ARBA" id="ARBA00022832"/>
    </source>
</evidence>
<accession>A0ABT6SUF5</accession>
<comment type="catalytic activity">
    <reaction evidence="15">
        <text>(2E)-dodecenoyl-CoA + NADPH + H(+) = dodecanoyl-CoA + NADP(+)</text>
        <dbReference type="Rhea" id="RHEA:44964"/>
        <dbReference type="ChEBI" id="CHEBI:15378"/>
        <dbReference type="ChEBI" id="CHEBI:57330"/>
        <dbReference type="ChEBI" id="CHEBI:57375"/>
        <dbReference type="ChEBI" id="CHEBI:57783"/>
        <dbReference type="ChEBI" id="CHEBI:58349"/>
    </reaction>
    <physiologicalReaction direction="left-to-right" evidence="15">
        <dbReference type="Rhea" id="RHEA:44965"/>
    </physiologicalReaction>
</comment>
<dbReference type="PANTHER" id="PTHR24317:SF7">
    <property type="entry name" value="PEROXISOMAL TRANS-2-ENOYL-COA REDUCTASE"/>
    <property type="match status" value="1"/>
</dbReference>
<evidence type="ECO:0000256" key="9">
    <source>
        <dbReference type="ARBA" id="ARBA00023140"/>
    </source>
</evidence>
<protein>
    <recommendedName>
        <fullName evidence="14">Peroxisomal trans-2-enoyl-CoA reductase</fullName>
        <ecNumber evidence="13">1.3.1.38</ecNumber>
    </recommendedName>
</protein>
<evidence type="ECO:0000256" key="21">
    <source>
        <dbReference type="SAM" id="MobiDB-lite"/>
    </source>
</evidence>
<evidence type="ECO:0000256" key="20">
    <source>
        <dbReference type="ARBA" id="ARBA00049559"/>
    </source>
</evidence>
<dbReference type="Proteomes" id="UP001237105">
    <property type="component" value="Unassembled WGS sequence"/>
</dbReference>
<evidence type="ECO:0000256" key="16">
    <source>
        <dbReference type="ARBA" id="ARBA00048686"/>
    </source>
</evidence>
<comment type="catalytic activity">
    <reaction evidence="17">
        <text>(2E)-hexenoyl-CoA + NADPH + H(+) = hexanoyl-CoA + NADP(+)</text>
        <dbReference type="Rhea" id="RHEA:44956"/>
        <dbReference type="ChEBI" id="CHEBI:15378"/>
        <dbReference type="ChEBI" id="CHEBI:57783"/>
        <dbReference type="ChEBI" id="CHEBI:58349"/>
        <dbReference type="ChEBI" id="CHEBI:62077"/>
        <dbReference type="ChEBI" id="CHEBI:62620"/>
    </reaction>
    <physiologicalReaction direction="left-to-right" evidence="17">
        <dbReference type="Rhea" id="RHEA:44957"/>
    </physiologicalReaction>
</comment>
<comment type="subunit">
    <text evidence="12">Interacts with PEX5, probably required to target it into peroxisomes.</text>
</comment>
<comment type="catalytic activity">
    <reaction evidence="16">
        <text>(2E)-tetradecenoyl-CoA + NADPH + H(+) = tetradecanoyl-CoA + NADP(+)</text>
        <dbReference type="Rhea" id="RHEA:44968"/>
        <dbReference type="ChEBI" id="CHEBI:15378"/>
        <dbReference type="ChEBI" id="CHEBI:57385"/>
        <dbReference type="ChEBI" id="CHEBI:57783"/>
        <dbReference type="ChEBI" id="CHEBI:58349"/>
        <dbReference type="ChEBI" id="CHEBI:61405"/>
    </reaction>
    <physiologicalReaction direction="left-to-right" evidence="16">
        <dbReference type="Rhea" id="RHEA:44969"/>
    </physiologicalReaction>
</comment>
<comment type="caution">
    <text evidence="22">The sequence shown here is derived from an EMBL/GenBank/DDBJ whole genome shotgun (WGS) entry which is preliminary data.</text>
</comment>
<keyword evidence="9" id="KW-0576">Peroxisome</keyword>
<dbReference type="PRINTS" id="PR00081">
    <property type="entry name" value="GDHRDH"/>
</dbReference>
<evidence type="ECO:0000256" key="8">
    <source>
        <dbReference type="ARBA" id="ARBA00023098"/>
    </source>
</evidence>
<evidence type="ECO:0000256" key="11">
    <source>
        <dbReference type="ARBA" id="ARBA00037124"/>
    </source>
</evidence>
<dbReference type="RefSeq" id="WP_282535142.1">
    <property type="nucleotide sequence ID" value="NZ_JASCIS010000009.1"/>
</dbReference>
<comment type="catalytic activity">
    <reaction evidence="18">
        <text>a (2E)-enoyl-CoA + NADPH + H(+) = a 2,3-saturated acyl-CoA + NADP(+)</text>
        <dbReference type="Rhea" id="RHEA:33763"/>
        <dbReference type="ChEBI" id="CHEBI:15378"/>
        <dbReference type="ChEBI" id="CHEBI:57783"/>
        <dbReference type="ChEBI" id="CHEBI:58349"/>
        <dbReference type="ChEBI" id="CHEBI:58856"/>
        <dbReference type="ChEBI" id="CHEBI:65111"/>
        <dbReference type="EC" id="1.3.1.38"/>
    </reaction>
    <physiologicalReaction direction="left-to-right" evidence="18">
        <dbReference type="Rhea" id="RHEA:33764"/>
    </physiologicalReaction>
</comment>
<organism evidence="22 23">
    <name type="scientific">Streptomyces luteolus</name>
    <dbReference type="NCBI Taxonomy" id="3043615"/>
    <lineage>
        <taxon>Bacteria</taxon>
        <taxon>Bacillati</taxon>
        <taxon>Actinomycetota</taxon>
        <taxon>Actinomycetes</taxon>
        <taxon>Kitasatosporales</taxon>
        <taxon>Streptomycetaceae</taxon>
        <taxon>Streptomyces</taxon>
    </lineage>
</organism>
<name>A0ABT6SUF5_9ACTN</name>
<evidence type="ECO:0000256" key="14">
    <source>
        <dbReference type="ARBA" id="ARBA00041063"/>
    </source>
</evidence>
<evidence type="ECO:0000256" key="17">
    <source>
        <dbReference type="ARBA" id="ARBA00049108"/>
    </source>
</evidence>
<keyword evidence="8" id="KW-0443">Lipid metabolism</keyword>
<evidence type="ECO:0000256" key="10">
    <source>
        <dbReference type="ARBA" id="ARBA00023160"/>
    </source>
</evidence>
<dbReference type="InterPro" id="IPR002347">
    <property type="entry name" value="SDR_fam"/>
</dbReference>
<dbReference type="PANTHER" id="PTHR24317">
    <property type="entry name" value="PEROXISOMAL TRANS-2-ENOYL-COA REDUCTASE"/>
    <property type="match status" value="1"/>
</dbReference>
<evidence type="ECO:0000256" key="6">
    <source>
        <dbReference type="ARBA" id="ARBA00022857"/>
    </source>
</evidence>
<evidence type="ECO:0000256" key="18">
    <source>
        <dbReference type="ARBA" id="ARBA00049251"/>
    </source>
</evidence>
<evidence type="ECO:0000256" key="19">
    <source>
        <dbReference type="ARBA" id="ARBA00049386"/>
    </source>
</evidence>
<comment type="function">
    <text evidence="11">Participates in chain elongation of fatty acids. Catalyzes the reduction of trans-2-enoyl-CoAs of varying chain lengths from 6:1 to 16:1, having maximum activity with 10:1 CoA. Has no 2,4-dienoyl-CoA reductase activity.</text>
</comment>
<dbReference type="InterPro" id="IPR036291">
    <property type="entry name" value="NAD(P)-bd_dom_sf"/>
</dbReference>
<comment type="subcellular location">
    <subcellularLocation>
        <location evidence="1">Peroxisome</location>
    </subcellularLocation>
</comment>
<dbReference type="SUPFAM" id="SSF51735">
    <property type="entry name" value="NAD(P)-binding Rossmann-fold domains"/>
    <property type="match status" value="1"/>
</dbReference>
<evidence type="ECO:0000256" key="13">
    <source>
        <dbReference type="ARBA" id="ARBA00038849"/>
    </source>
</evidence>
<keyword evidence="5" id="KW-0276">Fatty acid metabolism</keyword>
<keyword evidence="23" id="KW-1185">Reference proteome</keyword>
<evidence type="ECO:0000313" key="22">
    <source>
        <dbReference type="EMBL" id="MDI3419242.1"/>
    </source>
</evidence>
<dbReference type="Gene3D" id="3.40.50.720">
    <property type="entry name" value="NAD(P)-binding Rossmann-like Domain"/>
    <property type="match status" value="1"/>
</dbReference>